<dbReference type="EMBL" id="JABEZV010447917">
    <property type="protein sequence ID" value="MBA0730904.1"/>
    <property type="molecule type" value="Genomic_DNA"/>
</dbReference>
<evidence type="ECO:0000313" key="2">
    <source>
        <dbReference type="Proteomes" id="UP000593574"/>
    </source>
</evidence>
<gene>
    <name evidence="1" type="ORF">Golax_022860</name>
</gene>
<dbReference type="Proteomes" id="UP000593574">
    <property type="component" value="Unassembled WGS sequence"/>
</dbReference>
<reference evidence="1 2" key="1">
    <citation type="journal article" date="2019" name="Genome Biol. Evol.">
        <title>Insights into the evolution of the New World diploid cottons (Gossypium, subgenus Houzingenia) based on genome sequencing.</title>
        <authorList>
            <person name="Grover C.E."/>
            <person name="Arick M.A. 2nd"/>
            <person name="Thrash A."/>
            <person name="Conover J.L."/>
            <person name="Sanders W.S."/>
            <person name="Peterson D.G."/>
            <person name="Frelichowski J.E."/>
            <person name="Scheffler J.A."/>
            <person name="Scheffler B.E."/>
            <person name="Wendel J.F."/>
        </authorList>
    </citation>
    <scope>NUCLEOTIDE SEQUENCE [LARGE SCALE GENOMIC DNA]</scope>
    <source>
        <strain evidence="1">4</strain>
        <tissue evidence="1">Leaf</tissue>
    </source>
</reference>
<accession>A0A7J9B5L7</accession>
<comment type="caution">
    <text evidence="1">The sequence shown here is derived from an EMBL/GenBank/DDBJ whole genome shotgun (WGS) entry which is preliminary data.</text>
</comment>
<organism evidence="1 2">
    <name type="scientific">Gossypium laxum</name>
    <dbReference type="NCBI Taxonomy" id="34288"/>
    <lineage>
        <taxon>Eukaryota</taxon>
        <taxon>Viridiplantae</taxon>
        <taxon>Streptophyta</taxon>
        <taxon>Embryophyta</taxon>
        <taxon>Tracheophyta</taxon>
        <taxon>Spermatophyta</taxon>
        <taxon>Magnoliopsida</taxon>
        <taxon>eudicotyledons</taxon>
        <taxon>Gunneridae</taxon>
        <taxon>Pentapetalae</taxon>
        <taxon>rosids</taxon>
        <taxon>malvids</taxon>
        <taxon>Malvales</taxon>
        <taxon>Malvaceae</taxon>
        <taxon>Malvoideae</taxon>
        <taxon>Gossypium</taxon>
    </lineage>
</organism>
<evidence type="ECO:0000313" key="1">
    <source>
        <dbReference type="EMBL" id="MBA0730904.1"/>
    </source>
</evidence>
<proteinExistence type="predicted"/>
<keyword evidence="2" id="KW-1185">Reference proteome</keyword>
<sequence length="110" mass="12946">MGFGPRRLFWRTIWKLRVLPKICIFARRYEMRDETIIHVLRNYSKARAVLSSGGLDGHLLDSKFESCIDWLEDAIACWILRVLRISLQSYGMFRIVTTILCLVGRRRMLG</sequence>
<protein>
    <submittedName>
        <fullName evidence="1">Uncharacterized protein</fullName>
    </submittedName>
</protein>
<dbReference type="AlphaFoldDB" id="A0A7J9B5L7"/>
<name>A0A7J9B5L7_9ROSI</name>